<feature type="transmembrane region" description="Helical" evidence="1">
    <location>
        <begin position="219"/>
        <end position="240"/>
    </location>
</feature>
<organism evidence="2 3">
    <name type="scientific">Rhizobium anhuiense</name>
    <dbReference type="NCBI Taxonomy" id="1184720"/>
    <lineage>
        <taxon>Bacteria</taxon>
        <taxon>Pseudomonadati</taxon>
        <taxon>Pseudomonadota</taxon>
        <taxon>Alphaproteobacteria</taxon>
        <taxon>Hyphomicrobiales</taxon>
        <taxon>Rhizobiaceae</taxon>
        <taxon>Rhizobium/Agrobacterium group</taxon>
        <taxon>Rhizobium</taxon>
    </lineage>
</organism>
<dbReference type="AlphaFoldDB" id="A0A3S0RUM5"/>
<protein>
    <submittedName>
        <fullName evidence="2">Uncharacterized protein</fullName>
    </submittedName>
</protein>
<feature type="transmembrane region" description="Helical" evidence="1">
    <location>
        <begin position="156"/>
        <end position="175"/>
    </location>
</feature>
<accession>A0A3S0RUM5</accession>
<keyword evidence="1" id="KW-0472">Membrane</keyword>
<feature type="transmembrane region" description="Helical" evidence="1">
    <location>
        <begin position="310"/>
        <end position="329"/>
    </location>
</feature>
<feature type="transmembrane region" description="Helical" evidence="1">
    <location>
        <begin position="48"/>
        <end position="65"/>
    </location>
</feature>
<proteinExistence type="predicted"/>
<feature type="transmembrane region" description="Helical" evidence="1">
    <location>
        <begin position="252"/>
        <end position="270"/>
    </location>
</feature>
<feature type="transmembrane region" description="Helical" evidence="1">
    <location>
        <begin position="282"/>
        <end position="298"/>
    </location>
</feature>
<evidence type="ECO:0000313" key="3">
    <source>
        <dbReference type="Proteomes" id="UP000273611"/>
    </source>
</evidence>
<name>A0A3S0RUM5_9HYPH</name>
<comment type="caution">
    <text evidence="2">The sequence shown here is derived from an EMBL/GenBank/DDBJ whole genome shotgun (WGS) entry which is preliminary data.</text>
</comment>
<keyword evidence="1" id="KW-1133">Transmembrane helix</keyword>
<sequence>MPFWDAWEVASLSRSWGKLWSLHNEHMITFPRLLYGLDTVIANGTGKLSILFIWVFQLTSAILIARMARLQMWVAMPIVISLMFWGRHLENLSWSFQVGFIGLCFVAVLTMWLLQRTSTGAASLALAVGGTAAFWSLNGFLVPVIAAAHCILNKRYAMAAAFISALIISLVVYVVSGFGSAPGAAVQLPKLTHIVAVGLDIMGRPFGELILRRKAFEGVAEGLGSLIGALIVGALIGLLIELWRSPSPRRAALIGVSLFGFGSCFMAAVGRAENFTAPANRYAVFAVLGALPVLLMWLEKVEHRRLFTSLAAVVVCGLFAMNAATWYRFAVKRGTIERDAIAAIKASPDNPESYRLLYPSPEAIREQIAYMRENGLGIF</sequence>
<dbReference type="EMBL" id="RIBW01000003">
    <property type="protein sequence ID" value="RUM02365.1"/>
    <property type="molecule type" value="Genomic_DNA"/>
</dbReference>
<feature type="transmembrane region" description="Helical" evidence="1">
    <location>
        <begin position="94"/>
        <end position="114"/>
    </location>
</feature>
<evidence type="ECO:0000313" key="2">
    <source>
        <dbReference type="EMBL" id="RUM02365.1"/>
    </source>
</evidence>
<evidence type="ECO:0000256" key="1">
    <source>
        <dbReference type="SAM" id="Phobius"/>
    </source>
</evidence>
<dbReference type="Proteomes" id="UP000273611">
    <property type="component" value="Unassembled WGS sequence"/>
</dbReference>
<feature type="transmembrane region" description="Helical" evidence="1">
    <location>
        <begin position="121"/>
        <end position="144"/>
    </location>
</feature>
<reference evidence="2 3" key="1">
    <citation type="journal article" date="2015" name="Int. J. Syst. Evol. Microbiol.">
        <title>Rhizobium anhuiense sp. nov., isolated from effective nodules of Vicia faba and Pisum sativum.</title>
        <authorList>
            <person name="Zhang Y.J."/>
            <person name="Zheng W.T."/>
            <person name="Everall I."/>
            <person name="Young J.P."/>
            <person name="Zhang X.X."/>
            <person name="Tian C.F."/>
            <person name="Sui X.H."/>
            <person name="Wang E.T."/>
            <person name="Chen W.X."/>
        </authorList>
    </citation>
    <scope>NUCLEOTIDE SEQUENCE [LARGE SCALE GENOMIC DNA]</scope>
    <source>
        <strain evidence="2 3">CCBAU 23252</strain>
    </source>
</reference>
<keyword evidence="1" id="KW-0812">Transmembrane</keyword>
<gene>
    <name evidence="2" type="ORF">EEQ99_11490</name>
</gene>